<comment type="caution">
    <text evidence="1">The sequence shown here is derived from an EMBL/GenBank/DDBJ whole genome shotgun (WGS) entry which is preliminary data.</text>
</comment>
<dbReference type="GeneID" id="98659196"/>
<organism evidence="1 2">
    <name type="scientific">Agathobaculum butyriciproducens</name>
    <dbReference type="NCBI Taxonomy" id="1628085"/>
    <lineage>
        <taxon>Bacteria</taxon>
        <taxon>Bacillati</taxon>
        <taxon>Bacillota</taxon>
        <taxon>Clostridia</taxon>
        <taxon>Eubacteriales</taxon>
        <taxon>Butyricicoccaceae</taxon>
        <taxon>Agathobaculum</taxon>
    </lineage>
</organism>
<gene>
    <name evidence="1" type="ORF">LKD22_01980</name>
</gene>
<protein>
    <submittedName>
        <fullName evidence="1">Uncharacterized protein</fullName>
    </submittedName>
</protein>
<proteinExistence type="predicted"/>
<keyword evidence="2" id="KW-1185">Reference proteome</keyword>
<name>A0AAW4VSU4_9FIRM</name>
<dbReference type="Proteomes" id="UP001298753">
    <property type="component" value="Unassembled WGS sequence"/>
</dbReference>
<reference evidence="1 2" key="1">
    <citation type="submission" date="2021-10" db="EMBL/GenBank/DDBJ databases">
        <title>Anaerobic single-cell dispensing facilitates the cultivation of human gut bacteria.</title>
        <authorList>
            <person name="Afrizal A."/>
        </authorList>
    </citation>
    <scope>NUCLEOTIDE SEQUENCE [LARGE SCALE GENOMIC DNA]</scope>
    <source>
        <strain evidence="1 2">CLA-AA-H270</strain>
    </source>
</reference>
<dbReference type="EMBL" id="JAJEPX010000002">
    <property type="protein sequence ID" value="MCC2175910.1"/>
    <property type="molecule type" value="Genomic_DNA"/>
</dbReference>
<dbReference type="RefSeq" id="WP_116704759.1">
    <property type="nucleotide sequence ID" value="NZ_DBFEHX010000127.1"/>
</dbReference>
<evidence type="ECO:0000313" key="2">
    <source>
        <dbReference type="Proteomes" id="UP001298753"/>
    </source>
</evidence>
<accession>A0AAW4VSU4</accession>
<sequence length="111" mass="12373">MDRSLVLSSTAVHLGEHGSIHDLAESEIYRWANVRGYVALHRTQPIYLSENRCMMHLRLTGVRLGMEQVVVYTRLSGGMARVDRLWHPLSERENDPSAAVFAATAAALTAL</sequence>
<evidence type="ECO:0000313" key="1">
    <source>
        <dbReference type="EMBL" id="MCC2175910.1"/>
    </source>
</evidence>
<dbReference type="AlphaFoldDB" id="A0AAW4VSU4"/>